<dbReference type="Pfam" id="PF07676">
    <property type="entry name" value="PD40"/>
    <property type="match status" value="3"/>
</dbReference>
<name>A0A381PI29_9ZZZZ</name>
<dbReference type="Gene3D" id="2.30.40.10">
    <property type="entry name" value="Urease, subunit C, domain 1"/>
    <property type="match status" value="2"/>
</dbReference>
<organism evidence="3">
    <name type="scientific">marine metagenome</name>
    <dbReference type="NCBI Taxonomy" id="408172"/>
    <lineage>
        <taxon>unclassified sequences</taxon>
        <taxon>metagenomes</taxon>
        <taxon>ecological metagenomes</taxon>
    </lineage>
</organism>
<dbReference type="InterPro" id="IPR032466">
    <property type="entry name" value="Metal_Hydrolase"/>
</dbReference>
<dbReference type="EMBL" id="UINC01000969">
    <property type="protein sequence ID" value="SUZ65837.1"/>
    <property type="molecule type" value="Genomic_DNA"/>
</dbReference>
<dbReference type="Gene3D" id="2.120.10.30">
    <property type="entry name" value="TolB, C-terminal domain"/>
    <property type="match status" value="3"/>
</dbReference>
<dbReference type="InterPro" id="IPR006680">
    <property type="entry name" value="Amidohydro-rel"/>
</dbReference>
<evidence type="ECO:0000313" key="3">
    <source>
        <dbReference type="EMBL" id="SUZ65837.1"/>
    </source>
</evidence>
<accession>A0A381PI29</accession>
<dbReference type="InterPro" id="IPR011042">
    <property type="entry name" value="6-blade_b-propeller_TolB-like"/>
</dbReference>
<dbReference type="GO" id="GO:0016810">
    <property type="term" value="F:hydrolase activity, acting on carbon-nitrogen (but not peptide) bonds"/>
    <property type="evidence" value="ECO:0007669"/>
    <property type="project" value="InterPro"/>
</dbReference>
<proteinExistence type="predicted"/>
<sequence length="1125" mass="127028">MRLTNYLLAALLIFSVNIFAQTDSDNDKKAKENKNLPLKPERFYELKTDTGTWISLDISPDGKKIVFDLLGDIYMMPISGGKANRITEGMAFDTNPRFSPDGKSLVYTSDASGGNNIWIRDLETNDSTQITKEKDLQTAFGDWTQDGDYIITAKGRRNLKLHMYHKDGGSGIKLIDKPSSMKITQPMVGSNDRYIWYAHRTSSWQYNARFPQYQISTFDRETGEIKLETSRFGSAFTPTLSPDGKWLVYGTRYEDKTALRIRDLKTGDERWLAYPVQKDDQESQATMGVLPNMSFTPDSQNLIASYGGKINKIPINGGASSIIPFEVDEKIELGPQLKFDYPISDSKEMEATQIRDAAVSHDKKHIAFTALNKLYVMNLESNEMMRLTSFGDEVIEAMPTWSPDGREIAFVTWDNKAGGAIYKKRADGKRKAILLTADLTGKKSGVFMNPKWNFEGDKIVFLIGNERSYKDSYGPYAFQSNEKIMWVSSNGGKLNFIDDSKGREYPHFVKGKDRIYLFHYSDGLVSIKWDGTDQKKILKVTGTTPYGSGDTKTPSRAEMILISPDGKTGLAKVGNNIYSFTIPYSGIESLKISLSNPKFSSFPARKLTKIGGEFPSWSNDSEYIYWSIGKSFSTYNLSKADEFDKKKKEEDKEKTEEEKKKEEIAEQVAKVNPELAGELSDDDEEEEEFKPEEIDIKVKLERDIPESTILLQNAKIITMNGDEIIENGDILIKNNRIVEVKEGEIQIENEDITVMDLSGKVIMPGYIDTHAHMRPSWTLHKFQPFSYAANLAYGVTTTRDPQTGTTDVLTYSDMVDTGKILGPRIYSTGPGVGYWGYNVKSLDEAKDVLKQYSKYYNTKSIKMYVAGNRQQRQWILMAAKEQNIMPTTEGSLNIRLNIASTIDGYPGQEHNHPIYPIYKDYIGLTAFSKRAYTPTLLVTYGGPWAENYYYATEDVHGDEKLNFFTPKEEVDSKSRRRNVGWFMDEEYTFPELAEFVKDLVEAGGVSGVGSHGQLQGLGYHWELWSMAAGGISNHDMLKVATIIGAYAIGLDKEIGSIENGKLADLVILDQDPIENIRNTNSVEMVMKNGRIYDGDNLDQIYPIKQKSKNFDWQESYPNSLPGVKN</sequence>
<dbReference type="SUPFAM" id="SSF51338">
    <property type="entry name" value="Composite domain of metallo-dependent hydrolases"/>
    <property type="match status" value="1"/>
</dbReference>
<dbReference type="InterPro" id="IPR011059">
    <property type="entry name" value="Metal-dep_hydrolase_composite"/>
</dbReference>
<dbReference type="PANTHER" id="PTHR43135:SF3">
    <property type="entry name" value="ALPHA-D-RIBOSE 1-METHYLPHOSPHONATE 5-TRIPHOSPHATE DIPHOSPHATASE"/>
    <property type="match status" value="1"/>
</dbReference>
<reference evidence="3" key="1">
    <citation type="submission" date="2018-05" db="EMBL/GenBank/DDBJ databases">
        <authorList>
            <person name="Lanie J.A."/>
            <person name="Ng W.-L."/>
            <person name="Kazmierczak K.M."/>
            <person name="Andrzejewski T.M."/>
            <person name="Davidsen T.M."/>
            <person name="Wayne K.J."/>
            <person name="Tettelin H."/>
            <person name="Glass J.I."/>
            <person name="Rusch D."/>
            <person name="Podicherti R."/>
            <person name="Tsui H.-C.T."/>
            <person name="Winkler M.E."/>
        </authorList>
    </citation>
    <scope>NUCLEOTIDE SEQUENCE</scope>
</reference>
<dbReference type="SUPFAM" id="SSF82171">
    <property type="entry name" value="DPP6 N-terminal domain-like"/>
    <property type="match status" value="1"/>
</dbReference>
<feature type="domain" description="Amidohydrolase-related" evidence="2">
    <location>
        <begin position="1027"/>
        <end position="1091"/>
    </location>
</feature>
<dbReference type="SUPFAM" id="SSF69322">
    <property type="entry name" value="Tricorn protease domain 2"/>
    <property type="match status" value="1"/>
</dbReference>
<evidence type="ECO:0000256" key="1">
    <source>
        <dbReference type="SAM" id="MobiDB-lite"/>
    </source>
</evidence>
<gene>
    <name evidence="3" type="ORF">METZ01_LOCUS18691</name>
</gene>
<dbReference type="InterPro" id="IPR011659">
    <property type="entry name" value="WD40"/>
</dbReference>
<dbReference type="InterPro" id="IPR051781">
    <property type="entry name" value="Metallo-dep_Hydrolase"/>
</dbReference>
<protein>
    <recommendedName>
        <fullName evidence="2">Amidohydrolase-related domain-containing protein</fullName>
    </recommendedName>
</protein>
<dbReference type="Gene3D" id="3.20.20.140">
    <property type="entry name" value="Metal-dependent hydrolases"/>
    <property type="match status" value="1"/>
</dbReference>
<evidence type="ECO:0000259" key="2">
    <source>
        <dbReference type="Pfam" id="PF01979"/>
    </source>
</evidence>
<dbReference type="SUPFAM" id="SSF51556">
    <property type="entry name" value="Metallo-dependent hydrolases"/>
    <property type="match status" value="1"/>
</dbReference>
<dbReference type="Pfam" id="PF01979">
    <property type="entry name" value="Amidohydro_1"/>
    <property type="match status" value="1"/>
</dbReference>
<dbReference type="AlphaFoldDB" id="A0A381PI29"/>
<dbReference type="PANTHER" id="PTHR43135">
    <property type="entry name" value="ALPHA-D-RIBOSE 1-METHYLPHOSPHONATE 5-TRIPHOSPHATE DIPHOSPHATASE"/>
    <property type="match status" value="1"/>
</dbReference>
<feature type="region of interest" description="Disordered" evidence="1">
    <location>
        <begin position="643"/>
        <end position="664"/>
    </location>
</feature>